<accession>A0A2A6C4W8</accession>
<evidence type="ECO:0000256" key="1">
    <source>
        <dbReference type="SAM" id="MobiDB-lite"/>
    </source>
</evidence>
<feature type="compositionally biased region" description="Polar residues" evidence="1">
    <location>
        <begin position="14"/>
        <end position="25"/>
    </location>
</feature>
<protein>
    <submittedName>
        <fullName evidence="2">Uncharacterized protein</fullName>
    </submittedName>
</protein>
<feature type="region of interest" description="Disordered" evidence="1">
    <location>
        <begin position="1"/>
        <end position="39"/>
    </location>
</feature>
<gene>
    <name evidence="2" type="primary">WBGene00283891</name>
</gene>
<feature type="region of interest" description="Disordered" evidence="1">
    <location>
        <begin position="53"/>
        <end position="72"/>
    </location>
</feature>
<dbReference type="AlphaFoldDB" id="A0A2A6C4W8"/>
<organism evidence="2 3">
    <name type="scientific">Pristionchus pacificus</name>
    <name type="common">Parasitic nematode worm</name>
    <dbReference type="NCBI Taxonomy" id="54126"/>
    <lineage>
        <taxon>Eukaryota</taxon>
        <taxon>Metazoa</taxon>
        <taxon>Ecdysozoa</taxon>
        <taxon>Nematoda</taxon>
        <taxon>Chromadorea</taxon>
        <taxon>Rhabditida</taxon>
        <taxon>Rhabditina</taxon>
        <taxon>Diplogasteromorpha</taxon>
        <taxon>Diplogasteroidea</taxon>
        <taxon>Neodiplogasteridae</taxon>
        <taxon>Pristionchus</taxon>
    </lineage>
</organism>
<accession>A0A8R1V668</accession>
<evidence type="ECO:0000313" key="3">
    <source>
        <dbReference type="Proteomes" id="UP000005239"/>
    </source>
</evidence>
<evidence type="ECO:0000313" key="2">
    <source>
        <dbReference type="EnsemblMetazoa" id="PPA45522.1"/>
    </source>
</evidence>
<dbReference type="EnsemblMetazoa" id="PPA45522.1">
    <property type="protein sequence ID" value="PPA45522.1"/>
    <property type="gene ID" value="WBGene00283891"/>
</dbReference>
<feature type="compositionally biased region" description="Basic and acidic residues" evidence="1">
    <location>
        <begin position="26"/>
        <end position="39"/>
    </location>
</feature>
<feature type="compositionally biased region" description="Basic and acidic residues" evidence="1">
    <location>
        <begin position="53"/>
        <end position="68"/>
    </location>
</feature>
<sequence>MHINATPRARSDEISSANITGTSTPKTDEAAAPRERNTTKICANKDFEIAEDRDLNGHPLKSEVEHGKGLKGSGESHSFVAYIVNLTVLEDERISSKYPRRAESE</sequence>
<dbReference type="Proteomes" id="UP000005239">
    <property type="component" value="Unassembled WGS sequence"/>
</dbReference>
<reference evidence="2" key="2">
    <citation type="submission" date="2022-06" db="UniProtKB">
        <authorList>
            <consortium name="EnsemblMetazoa"/>
        </authorList>
    </citation>
    <scope>IDENTIFICATION</scope>
    <source>
        <strain evidence="2">PS312</strain>
    </source>
</reference>
<reference evidence="3" key="1">
    <citation type="journal article" date="2008" name="Nat. Genet.">
        <title>The Pristionchus pacificus genome provides a unique perspective on nematode lifestyle and parasitism.</title>
        <authorList>
            <person name="Dieterich C."/>
            <person name="Clifton S.W."/>
            <person name="Schuster L.N."/>
            <person name="Chinwalla A."/>
            <person name="Delehaunty K."/>
            <person name="Dinkelacker I."/>
            <person name="Fulton L."/>
            <person name="Fulton R."/>
            <person name="Godfrey J."/>
            <person name="Minx P."/>
            <person name="Mitreva M."/>
            <person name="Roeseler W."/>
            <person name="Tian H."/>
            <person name="Witte H."/>
            <person name="Yang S.P."/>
            <person name="Wilson R.K."/>
            <person name="Sommer R.J."/>
        </authorList>
    </citation>
    <scope>NUCLEOTIDE SEQUENCE [LARGE SCALE GENOMIC DNA]</scope>
    <source>
        <strain evidence="3">PS312</strain>
    </source>
</reference>
<proteinExistence type="predicted"/>
<name>A0A2A6C4W8_PRIPA</name>
<keyword evidence="3" id="KW-1185">Reference proteome</keyword>